<proteinExistence type="predicted"/>
<feature type="signal peptide" evidence="1">
    <location>
        <begin position="1"/>
        <end position="26"/>
    </location>
</feature>
<evidence type="ECO:0008006" key="4">
    <source>
        <dbReference type="Google" id="ProtNLM"/>
    </source>
</evidence>
<dbReference type="OrthoDB" id="1442355at2"/>
<accession>A4C1X3</accession>
<protein>
    <recommendedName>
        <fullName evidence="4">Lipocalin-like domain-containing protein</fullName>
    </recommendedName>
</protein>
<comment type="caution">
    <text evidence="2">The sequence shown here is derived from an EMBL/GenBank/DDBJ whole genome shotgun (WGS) entry which is preliminary data.</text>
</comment>
<dbReference type="PROSITE" id="PS51257">
    <property type="entry name" value="PROKAR_LIPOPROTEIN"/>
    <property type="match status" value="1"/>
</dbReference>
<dbReference type="AlphaFoldDB" id="A4C1X3"/>
<keyword evidence="1" id="KW-0732">Signal</keyword>
<dbReference type="RefSeq" id="WP_004571090.1">
    <property type="nucleotide sequence ID" value="NZ_CH724148.1"/>
</dbReference>
<evidence type="ECO:0000313" key="3">
    <source>
        <dbReference type="Proteomes" id="UP000003053"/>
    </source>
</evidence>
<evidence type="ECO:0000313" key="2">
    <source>
        <dbReference type="EMBL" id="EAR12126.1"/>
    </source>
</evidence>
<dbReference type="HOGENOM" id="CLU_1946809_0_0_10"/>
<reference evidence="2 3" key="1">
    <citation type="submission" date="2006-02" db="EMBL/GenBank/DDBJ databases">
        <authorList>
            <person name="Murray A."/>
            <person name="Staley J."/>
            <person name="Ferriera S."/>
            <person name="Johnson J."/>
            <person name="Kravitz S."/>
            <person name="Halpern A."/>
            <person name="Remington K."/>
            <person name="Beeson K."/>
            <person name="Tran B."/>
            <person name="Rogers Y.-H."/>
            <person name="Friedman R."/>
            <person name="Venter J.C."/>
        </authorList>
    </citation>
    <scope>NUCLEOTIDE SEQUENCE [LARGE SCALE GENOMIC DNA]</scope>
    <source>
        <strain evidence="2 3">23-P</strain>
    </source>
</reference>
<sequence length="129" mass="14079">MKTMKTMKTIKKFGILLLTVLIVACSSDDDNTCNVSDASLVGTWVGTDNDGMGPYAITFVFKDNGTGSLDDSEEITAFDYTSNDSQINLSISGSDIVTFNYEFDTCDQVSIDKSRDPGEEADIVVFTRQ</sequence>
<dbReference type="Proteomes" id="UP000003053">
    <property type="component" value="Unassembled WGS sequence"/>
</dbReference>
<keyword evidence="3" id="KW-1185">Reference proteome</keyword>
<organism evidence="2 3">
    <name type="scientific">Polaribacter irgensii 23-P</name>
    <dbReference type="NCBI Taxonomy" id="313594"/>
    <lineage>
        <taxon>Bacteria</taxon>
        <taxon>Pseudomonadati</taxon>
        <taxon>Bacteroidota</taxon>
        <taxon>Flavobacteriia</taxon>
        <taxon>Flavobacteriales</taxon>
        <taxon>Flavobacteriaceae</taxon>
    </lineage>
</organism>
<name>A4C1X3_9FLAO</name>
<feature type="chain" id="PRO_5002665581" description="Lipocalin-like domain-containing protein" evidence="1">
    <location>
        <begin position="27"/>
        <end position="129"/>
    </location>
</feature>
<dbReference type="EMBL" id="AAOG01000003">
    <property type="protein sequence ID" value="EAR12126.1"/>
    <property type="molecule type" value="Genomic_DNA"/>
</dbReference>
<evidence type="ECO:0000256" key="1">
    <source>
        <dbReference type="SAM" id="SignalP"/>
    </source>
</evidence>
<gene>
    <name evidence="2" type="ORF">PI23P_12352</name>
</gene>